<dbReference type="EMBL" id="GHES01026235">
    <property type="protein sequence ID" value="MPA56794.1"/>
    <property type="molecule type" value="Transcribed_RNA"/>
</dbReference>
<evidence type="ECO:0000313" key="2">
    <source>
        <dbReference type="EMBL" id="MPA56794.1"/>
    </source>
</evidence>
<feature type="compositionally biased region" description="Basic and acidic residues" evidence="1">
    <location>
        <begin position="159"/>
        <end position="177"/>
    </location>
</feature>
<reference evidence="2" key="1">
    <citation type="submission" date="2019-08" db="EMBL/GenBank/DDBJ databases">
        <title>Reference gene set and small RNA set construction with multiple tissues from Davidia involucrata Baill.</title>
        <authorList>
            <person name="Yang H."/>
            <person name="Zhou C."/>
            <person name="Li G."/>
            <person name="Wang J."/>
            <person name="Gao P."/>
            <person name="Wang M."/>
            <person name="Wang R."/>
            <person name="Zhao Y."/>
        </authorList>
    </citation>
    <scope>NUCLEOTIDE SEQUENCE</scope>
    <source>
        <tissue evidence="2">Mixed with DoveR01_LX</tissue>
    </source>
</reference>
<feature type="compositionally biased region" description="Basic and acidic residues" evidence="1">
    <location>
        <begin position="249"/>
        <end position="275"/>
    </location>
</feature>
<gene>
    <name evidence="2" type="ORF">Din_026235</name>
</gene>
<accession>A0A5B7AKD5</accession>
<feature type="compositionally biased region" description="Polar residues" evidence="1">
    <location>
        <begin position="106"/>
        <end position="122"/>
    </location>
</feature>
<feature type="region of interest" description="Disordered" evidence="1">
    <location>
        <begin position="106"/>
        <end position="306"/>
    </location>
</feature>
<evidence type="ECO:0000256" key="1">
    <source>
        <dbReference type="SAM" id="MobiDB-lite"/>
    </source>
</evidence>
<dbReference type="PANTHER" id="PTHR47067:SF4">
    <property type="entry name" value="PROTEIN WVD2-LIKE 7 ISOFORM X1"/>
    <property type="match status" value="1"/>
</dbReference>
<feature type="compositionally biased region" description="Basic and acidic residues" evidence="1">
    <location>
        <begin position="228"/>
        <end position="240"/>
    </location>
</feature>
<proteinExistence type="predicted"/>
<name>A0A5B7AKD5_DAVIN</name>
<dbReference type="AlphaFoldDB" id="A0A5B7AKD5"/>
<feature type="compositionally biased region" description="Basic and acidic residues" evidence="1">
    <location>
        <begin position="128"/>
        <end position="151"/>
    </location>
</feature>
<organism evidence="2">
    <name type="scientific">Davidia involucrata</name>
    <name type="common">Dove tree</name>
    <dbReference type="NCBI Taxonomy" id="16924"/>
    <lineage>
        <taxon>Eukaryota</taxon>
        <taxon>Viridiplantae</taxon>
        <taxon>Streptophyta</taxon>
        <taxon>Embryophyta</taxon>
        <taxon>Tracheophyta</taxon>
        <taxon>Spermatophyta</taxon>
        <taxon>Magnoliopsida</taxon>
        <taxon>eudicotyledons</taxon>
        <taxon>Gunneridae</taxon>
        <taxon>Pentapetalae</taxon>
        <taxon>asterids</taxon>
        <taxon>Cornales</taxon>
        <taxon>Nyssaceae</taxon>
        <taxon>Davidia</taxon>
    </lineage>
</organism>
<dbReference type="PANTHER" id="PTHR47067">
    <property type="entry name" value="TPX2 (TARGETING PROTEIN FOR XKLP2) PROTEIN FAMILY-RELATED"/>
    <property type="match status" value="1"/>
</dbReference>
<dbReference type="InterPro" id="IPR044216">
    <property type="entry name" value="WDL7"/>
</dbReference>
<feature type="region of interest" description="Disordered" evidence="1">
    <location>
        <begin position="429"/>
        <end position="485"/>
    </location>
</feature>
<feature type="compositionally biased region" description="Polar residues" evidence="1">
    <location>
        <begin position="209"/>
        <end position="224"/>
    </location>
</feature>
<feature type="compositionally biased region" description="Polar residues" evidence="1">
    <location>
        <begin position="277"/>
        <end position="301"/>
    </location>
</feature>
<sequence>MATDTDHHHSYCNNWSRPDCVLSDPQLPQEVSISELIDHGSISFGRFAAESLAWEKWSVFSHNRCREELEKFKAPGLVAQKKAYFEEYYKKIRAIKKLQSDEQETNLTDPCQEEQSTTTQAENCVEIAKPKEEKKPNGAEQIKFSETETISHQDSSGEISRDKSAVSEQQRNNHDDNDSMWDQINISSPTTIEPEHFKNKAAPSVKMCSKTSQQDNLVPNTVKPSANKPKDYPPSSKDKGSVASARNKTKLDCITKKDVIKPAEKPKPSVDRDITGKTGNSLVSSKRTTPKVASNIKSNKVSSHRPFTEAPSSVAVIHHSILKDKLASSSSSMRGGLTKANLNSKGLVNKNTSKEITVTCTVRNVDLLKRTCAGIAGKSTELSSHHMIPKQGHAENQKPKSMSANLPARNRSNQNFGNEFGHRNFIRGKQKEVTNTGLGRVPKPASSGTHKVPNLKLEHKKVVPRQSVDLTHAGRDSRQKMPSWR</sequence>
<feature type="region of interest" description="Disordered" evidence="1">
    <location>
        <begin position="380"/>
        <end position="402"/>
    </location>
</feature>
<feature type="compositionally biased region" description="Polar residues" evidence="1">
    <location>
        <begin position="180"/>
        <end position="191"/>
    </location>
</feature>
<protein>
    <submittedName>
        <fullName evidence="2">Putative proteoglycan 4-like isoform X4</fullName>
    </submittedName>
</protein>